<dbReference type="RefSeq" id="WP_107890370.1">
    <property type="nucleotide sequence ID" value="NZ_CALFSO010000017.1"/>
</dbReference>
<evidence type="ECO:0008006" key="3">
    <source>
        <dbReference type="Google" id="ProtNLM"/>
    </source>
</evidence>
<accession>A0A2S0PFL6</accession>
<dbReference type="KEGG" id="maer:DAI18_15645"/>
<proteinExistence type="predicted"/>
<name>A0A2S0PFL6_9NEIS</name>
<dbReference type="EMBL" id="CP028519">
    <property type="protein sequence ID" value="AVY96135.1"/>
    <property type="molecule type" value="Genomic_DNA"/>
</dbReference>
<organism evidence="1 2">
    <name type="scientific">Microvirgula aerodenitrificans</name>
    <dbReference type="NCBI Taxonomy" id="57480"/>
    <lineage>
        <taxon>Bacteria</taxon>
        <taxon>Pseudomonadati</taxon>
        <taxon>Pseudomonadota</taxon>
        <taxon>Betaproteobacteria</taxon>
        <taxon>Neisseriales</taxon>
        <taxon>Aquaspirillaceae</taxon>
        <taxon>Microvirgula</taxon>
    </lineage>
</organism>
<reference evidence="1 2" key="1">
    <citation type="submission" date="2018-04" db="EMBL/GenBank/DDBJ databases">
        <title>Denitrifier Microvirgula.</title>
        <authorList>
            <person name="Anderson E."/>
            <person name="Jang J."/>
            <person name="Ishii S."/>
        </authorList>
    </citation>
    <scope>NUCLEOTIDE SEQUENCE [LARGE SCALE GENOMIC DNA]</scope>
    <source>
        <strain evidence="1 2">BE2.4</strain>
    </source>
</reference>
<gene>
    <name evidence="1" type="ORF">DAI18_15645</name>
</gene>
<keyword evidence="2" id="KW-1185">Reference proteome</keyword>
<sequence length="59" mass="6441">MDNVQSTSSANVLDQSAVFAIKKQRDITKDTINTLVESTVQQSRSVNPAHLGQNIDVRA</sequence>
<dbReference type="AlphaFoldDB" id="A0A2S0PFL6"/>
<evidence type="ECO:0000313" key="2">
    <source>
        <dbReference type="Proteomes" id="UP000244173"/>
    </source>
</evidence>
<dbReference type="Proteomes" id="UP000244173">
    <property type="component" value="Chromosome"/>
</dbReference>
<protein>
    <recommendedName>
        <fullName evidence="3">Motility protein</fullName>
    </recommendedName>
</protein>
<dbReference type="OrthoDB" id="8967327at2"/>
<evidence type="ECO:0000313" key="1">
    <source>
        <dbReference type="EMBL" id="AVY96135.1"/>
    </source>
</evidence>
<dbReference type="STRING" id="1122240.GCA_000620105_03247"/>